<gene>
    <name evidence="1" type="ORF">OCBIM_22014215mg</name>
</gene>
<reference evidence="1" key="1">
    <citation type="submission" date="2015-07" db="EMBL/GenBank/DDBJ databases">
        <title>MeaNS - Measles Nucleotide Surveillance Program.</title>
        <authorList>
            <person name="Tran T."/>
            <person name="Druce J."/>
        </authorList>
    </citation>
    <scope>NUCLEOTIDE SEQUENCE</scope>
    <source>
        <strain evidence="1">UCB-OBI-ISO-001</strain>
        <tissue evidence="1">Gonad</tissue>
    </source>
</reference>
<organism evidence="1">
    <name type="scientific">Octopus bimaculoides</name>
    <name type="common">California two-spotted octopus</name>
    <dbReference type="NCBI Taxonomy" id="37653"/>
    <lineage>
        <taxon>Eukaryota</taxon>
        <taxon>Metazoa</taxon>
        <taxon>Spiralia</taxon>
        <taxon>Lophotrochozoa</taxon>
        <taxon>Mollusca</taxon>
        <taxon>Cephalopoda</taxon>
        <taxon>Coleoidea</taxon>
        <taxon>Octopodiformes</taxon>
        <taxon>Octopoda</taxon>
        <taxon>Incirrata</taxon>
        <taxon>Octopodidae</taxon>
        <taxon>Octopus</taxon>
    </lineage>
</organism>
<dbReference type="EMBL" id="KQ418101">
    <property type="protein sequence ID" value="KOF88812.1"/>
    <property type="molecule type" value="Genomic_DNA"/>
</dbReference>
<protein>
    <submittedName>
        <fullName evidence="1">Uncharacterized protein</fullName>
    </submittedName>
</protein>
<proteinExistence type="predicted"/>
<name>A0A0L8HHU2_OCTBM</name>
<sequence>MSDKLFIVKASEAKTGRTDVDMQFRLNNEILHSNIKWRPDITDYLKNFLMINFQQSLAQTKMLTSQAEMMIKGELMQLVGASAAIAKPDINQIGSYLKGEMSKVMQDTHETNNELYEMYDRNYLNVKYAVTVALRSMASVAQRVNYYVSKASMWVRGELSQFEKDLGLWFNTAVHNVLNVYPTTVALFAGKVTKQAMMAMQQWYEEWSQWHFETFKKFDSLSVQGT</sequence>
<evidence type="ECO:0000313" key="1">
    <source>
        <dbReference type="EMBL" id="KOF88812.1"/>
    </source>
</evidence>
<accession>A0A0L8HHU2</accession>
<dbReference type="AlphaFoldDB" id="A0A0L8HHU2"/>